<dbReference type="Proteomes" id="UP000821853">
    <property type="component" value="Chromosome 2"/>
</dbReference>
<evidence type="ECO:0000313" key="2">
    <source>
        <dbReference type="Proteomes" id="UP000821853"/>
    </source>
</evidence>
<dbReference type="PANTHER" id="PTHR37162:SF1">
    <property type="entry name" value="BED-TYPE DOMAIN-CONTAINING PROTEIN"/>
    <property type="match status" value="1"/>
</dbReference>
<organism evidence="1 2">
    <name type="scientific">Haemaphysalis longicornis</name>
    <name type="common">Bush tick</name>
    <dbReference type="NCBI Taxonomy" id="44386"/>
    <lineage>
        <taxon>Eukaryota</taxon>
        <taxon>Metazoa</taxon>
        <taxon>Ecdysozoa</taxon>
        <taxon>Arthropoda</taxon>
        <taxon>Chelicerata</taxon>
        <taxon>Arachnida</taxon>
        <taxon>Acari</taxon>
        <taxon>Parasitiformes</taxon>
        <taxon>Ixodida</taxon>
        <taxon>Ixodoidea</taxon>
        <taxon>Ixodidae</taxon>
        <taxon>Haemaphysalinae</taxon>
        <taxon>Haemaphysalis</taxon>
    </lineage>
</organism>
<comment type="caution">
    <text evidence="1">The sequence shown here is derived from an EMBL/GenBank/DDBJ whole genome shotgun (WGS) entry which is preliminary data.</text>
</comment>
<keyword evidence="2" id="KW-1185">Reference proteome</keyword>
<protein>
    <submittedName>
        <fullName evidence="1">Uncharacterized protein</fullName>
    </submittedName>
</protein>
<sequence>MARDKASVMVGEHISLAQKFKHKAHRSFMLIRCICHSAHIVASKAAMKRPRYLEDLRNISDYFSQSSKRQAQVSALHEFLHTEKKEDSAAMRDPMARALCVC</sequence>
<dbReference type="AlphaFoldDB" id="A0A9J6FWE2"/>
<evidence type="ECO:0000313" key="1">
    <source>
        <dbReference type="EMBL" id="KAH9367586.1"/>
    </source>
</evidence>
<name>A0A9J6FWE2_HAELO</name>
<gene>
    <name evidence="1" type="ORF">HPB48_002878</name>
</gene>
<dbReference type="OrthoDB" id="6756381at2759"/>
<proteinExistence type="predicted"/>
<accession>A0A9J6FWE2</accession>
<dbReference type="VEuPathDB" id="VectorBase:HLOH_048962"/>
<reference evidence="1 2" key="1">
    <citation type="journal article" date="2020" name="Cell">
        <title>Large-Scale Comparative Analyses of Tick Genomes Elucidate Their Genetic Diversity and Vector Capacities.</title>
        <authorList>
            <consortium name="Tick Genome and Microbiome Consortium (TIGMIC)"/>
            <person name="Jia N."/>
            <person name="Wang J."/>
            <person name="Shi W."/>
            <person name="Du L."/>
            <person name="Sun Y."/>
            <person name="Zhan W."/>
            <person name="Jiang J.F."/>
            <person name="Wang Q."/>
            <person name="Zhang B."/>
            <person name="Ji P."/>
            <person name="Bell-Sakyi L."/>
            <person name="Cui X.M."/>
            <person name="Yuan T.T."/>
            <person name="Jiang B.G."/>
            <person name="Yang W.F."/>
            <person name="Lam T.T."/>
            <person name="Chang Q.C."/>
            <person name="Ding S.J."/>
            <person name="Wang X.J."/>
            <person name="Zhu J.G."/>
            <person name="Ruan X.D."/>
            <person name="Zhao L."/>
            <person name="Wei J.T."/>
            <person name="Ye R.Z."/>
            <person name="Que T.C."/>
            <person name="Du C.H."/>
            <person name="Zhou Y.H."/>
            <person name="Cheng J.X."/>
            <person name="Dai P.F."/>
            <person name="Guo W.B."/>
            <person name="Han X.H."/>
            <person name="Huang E.J."/>
            <person name="Li L.F."/>
            <person name="Wei W."/>
            <person name="Gao Y.C."/>
            <person name="Liu J.Z."/>
            <person name="Shao H.Z."/>
            <person name="Wang X."/>
            <person name="Wang C.C."/>
            <person name="Yang T.C."/>
            <person name="Huo Q.B."/>
            <person name="Li W."/>
            <person name="Chen H.Y."/>
            <person name="Chen S.E."/>
            <person name="Zhou L.G."/>
            <person name="Ni X.B."/>
            <person name="Tian J.H."/>
            <person name="Sheng Y."/>
            <person name="Liu T."/>
            <person name="Pan Y.S."/>
            <person name="Xia L.Y."/>
            <person name="Li J."/>
            <person name="Zhao F."/>
            <person name="Cao W.C."/>
        </authorList>
    </citation>
    <scope>NUCLEOTIDE SEQUENCE [LARGE SCALE GENOMIC DNA]</scope>
    <source>
        <strain evidence="1">HaeL-2018</strain>
    </source>
</reference>
<dbReference type="PANTHER" id="PTHR37162">
    <property type="entry name" value="HAT FAMILY DIMERISATION DOMAINCONTAINING PROTEIN-RELATED"/>
    <property type="match status" value="1"/>
</dbReference>
<dbReference type="OMA" id="CHSAHIV"/>
<dbReference type="EMBL" id="JABSTR010000004">
    <property type="protein sequence ID" value="KAH9367586.1"/>
    <property type="molecule type" value="Genomic_DNA"/>
</dbReference>